<dbReference type="AlphaFoldDB" id="W8CUF1"/>
<keyword evidence="1" id="KW-1133">Transmembrane helix</keyword>
<evidence type="ECO:0000256" key="1">
    <source>
        <dbReference type="SAM" id="Phobius"/>
    </source>
</evidence>
<accession>W8CUF1</accession>
<keyword evidence="2" id="KW-0614">Plasmid</keyword>
<evidence type="ECO:0000313" key="2">
    <source>
        <dbReference type="EMBL" id="AGO89030.1"/>
    </source>
</evidence>
<proteinExistence type="predicted"/>
<sequence length="128" mass="14222">MFMLFRKLVLSGGGCILLLAYHGGYLLRTWPWLFYYAMVAWGVAFSWYFFATPKADLVPEKINKNEKQIPIAGQSQTNRYKQNDSDSSLISHNINFSSTGINHSESIINNGSDCSYSDSSDSGCSGGD</sequence>
<dbReference type="EMBL" id="JX515588">
    <property type="protein sequence ID" value="AGO89030.1"/>
    <property type="molecule type" value="Genomic_DNA"/>
</dbReference>
<reference evidence="2" key="1">
    <citation type="journal article" date="2014" name="PLoS ONE">
        <title>Sequential Isolation in a Patient of Raoultella planticola and Escherichia coli Bearing a Novel ISCR1 Element Carrying blaNDM-1.</title>
        <authorList>
            <person name="Li J."/>
            <person name="Lan R."/>
            <person name="Xiong Y."/>
            <person name="Ye C."/>
            <person name="Yuan M."/>
            <person name="Liu X."/>
            <person name="Chen X."/>
            <person name="Yu D."/>
            <person name="Liu B."/>
            <person name="Lin W."/>
            <person name="Bai X."/>
            <person name="Wang Y."/>
            <person name="Sun Q."/>
            <person name="Wang Y."/>
            <person name="Zhao H."/>
            <person name="Meng Q."/>
            <person name="Chen Q."/>
            <person name="Zhao A."/>
            <person name="Xu J."/>
        </authorList>
    </citation>
    <scope>NUCLEOTIDE SEQUENCE</scope>
    <source>
        <strain evidence="2">KpNDM1</strain>
        <plasmid evidence="2">pKpNDM1</plasmid>
    </source>
</reference>
<organism evidence="2">
    <name type="scientific">Raoultella planticola</name>
    <name type="common">Klebsiella planticola</name>
    <dbReference type="NCBI Taxonomy" id="575"/>
    <lineage>
        <taxon>Bacteria</taxon>
        <taxon>Pseudomonadati</taxon>
        <taxon>Pseudomonadota</taxon>
        <taxon>Gammaproteobacteria</taxon>
        <taxon>Enterobacterales</taxon>
        <taxon>Enterobacteriaceae</taxon>
        <taxon>Klebsiella/Raoultella group</taxon>
        <taxon>Raoultella</taxon>
    </lineage>
</organism>
<protein>
    <submittedName>
        <fullName evidence="2">Uncharacterized protein</fullName>
    </submittedName>
</protein>
<keyword evidence="1" id="KW-0812">Transmembrane</keyword>
<keyword evidence="1" id="KW-0472">Membrane</keyword>
<feature type="transmembrane region" description="Helical" evidence="1">
    <location>
        <begin position="34"/>
        <end position="51"/>
    </location>
</feature>
<name>W8CUF1_RAOPL</name>
<geneLocation type="plasmid" evidence="2">
    <name>pKpNDM1</name>
</geneLocation>
<gene>
    <name evidence="2" type="ORF">pKpNDM1_00121</name>
</gene>